<reference evidence="1" key="1">
    <citation type="submission" date="2022-07" db="EMBL/GenBank/DDBJ databases">
        <title>Genome Sequence of Lecanicillium saksenae.</title>
        <authorList>
            <person name="Buettner E."/>
        </authorList>
    </citation>
    <scope>NUCLEOTIDE SEQUENCE</scope>
    <source>
        <strain evidence="1">VT-O1</strain>
    </source>
</reference>
<dbReference type="Proteomes" id="UP001148737">
    <property type="component" value="Unassembled WGS sequence"/>
</dbReference>
<name>A0ACC1R8N8_9HYPO</name>
<comment type="caution">
    <text evidence="1">The sequence shown here is derived from an EMBL/GenBank/DDBJ whole genome shotgun (WGS) entry which is preliminary data.</text>
</comment>
<gene>
    <name evidence="1" type="ORF">NLG97_g297</name>
</gene>
<proteinExistence type="predicted"/>
<sequence>MSVTGTSPFYVDYFDFFPNSSNILAVPYGDVSKSFATPVSSKSAKIAGYDWTQPFPGSKKDGHGVYLSVGKEMPLSEQIVEDATTVLSSLTFSAPDGLMSGGHPKAMDPSWYICRHIFISTNAAAKKAVDGGDNTCSFLSKDCAKDLTTSLTKDWGTADQDSMCSAFIFDMIPQSCFDSFGSSRQDVMAFDSKMLADPDLGLLQTSKDQERYSWRMGTGYHDPGSALPYQMAANRTYLVATVWGYSRDAKTKKTPDVSFGCVSPGEAYVPPPATTSTSTTSTSTQTSTSTSSQLPTSTPIPTDSAFSDDFSSGKMDRWSIYSGNFVADSKAMVGLPADGGRALIQSNYADFLFDADVTPTLNGTTHDAGLLFRVNNIQDEGSYEGYYAGISASGYVVLGRTGDGQGGRDYKELANVKATISPDTAHRVRVQAIGSDLGVYVDDMAKPKITAKDSAYYVGMDGVQVNLAATAFDNVRITPLLFHDEFDGDNMDSWTGVDGKVSTGSGQLVAFSPGAKALINKREFSDLAYEADVSFAVPTGNGGLIFRVGSAGAGDDTYQGYYAGIGNGFVVLGVANNNWKELSRVNTTDVQARQAYRMRVEAKGDTISVFVGDMSKARLTVKDSTYKSGKSGVRTFKTPLFTDNVRIYAL</sequence>
<organism evidence="1 2">
    <name type="scientific">Lecanicillium saksenae</name>
    <dbReference type="NCBI Taxonomy" id="468837"/>
    <lineage>
        <taxon>Eukaryota</taxon>
        <taxon>Fungi</taxon>
        <taxon>Dikarya</taxon>
        <taxon>Ascomycota</taxon>
        <taxon>Pezizomycotina</taxon>
        <taxon>Sordariomycetes</taxon>
        <taxon>Hypocreomycetidae</taxon>
        <taxon>Hypocreales</taxon>
        <taxon>Cordycipitaceae</taxon>
        <taxon>Lecanicillium</taxon>
    </lineage>
</organism>
<accession>A0ACC1R8N8</accession>
<evidence type="ECO:0000313" key="1">
    <source>
        <dbReference type="EMBL" id="KAJ3499457.1"/>
    </source>
</evidence>
<protein>
    <submittedName>
        <fullName evidence="1">Uncharacterized protein</fullName>
    </submittedName>
</protein>
<evidence type="ECO:0000313" key="2">
    <source>
        <dbReference type="Proteomes" id="UP001148737"/>
    </source>
</evidence>
<keyword evidence="2" id="KW-1185">Reference proteome</keyword>
<dbReference type="EMBL" id="JANAKD010000009">
    <property type="protein sequence ID" value="KAJ3499457.1"/>
    <property type="molecule type" value="Genomic_DNA"/>
</dbReference>